<organism evidence="1 2">
    <name type="scientific">Tessaracoccus palaemonis</name>
    <dbReference type="NCBI Taxonomy" id="2829499"/>
    <lineage>
        <taxon>Bacteria</taxon>
        <taxon>Bacillati</taxon>
        <taxon>Actinomycetota</taxon>
        <taxon>Actinomycetes</taxon>
        <taxon>Propionibacteriales</taxon>
        <taxon>Propionibacteriaceae</taxon>
        <taxon>Tessaracoccus</taxon>
    </lineage>
</organism>
<name>A0ABX8SER6_9ACTN</name>
<reference evidence="1 2" key="1">
    <citation type="submission" date="2021-07" db="EMBL/GenBank/DDBJ databases">
        <title>complete genome sequencing of Tessaracoccus sp.J1M15.</title>
        <authorList>
            <person name="Bae J.-W."/>
            <person name="Kim D.-y."/>
        </authorList>
    </citation>
    <scope>NUCLEOTIDE SEQUENCE [LARGE SCALE GENOMIC DNA]</scope>
    <source>
        <strain evidence="1 2">J1M15</strain>
    </source>
</reference>
<dbReference type="NCBIfam" id="TIGR00654">
    <property type="entry name" value="PhzF_family"/>
    <property type="match status" value="1"/>
</dbReference>
<dbReference type="InterPro" id="IPR003719">
    <property type="entry name" value="Phenazine_PhzF-like"/>
</dbReference>
<dbReference type="Pfam" id="PF02567">
    <property type="entry name" value="PhzC-PhzF"/>
    <property type="match status" value="1"/>
</dbReference>
<dbReference type="PANTHER" id="PTHR13774">
    <property type="entry name" value="PHENAZINE BIOSYNTHESIS PROTEIN"/>
    <property type="match status" value="1"/>
</dbReference>
<evidence type="ECO:0000313" key="1">
    <source>
        <dbReference type="EMBL" id="QXT61811.1"/>
    </source>
</evidence>
<dbReference type="EMBL" id="CP079216">
    <property type="protein sequence ID" value="QXT61811.1"/>
    <property type="molecule type" value="Genomic_DNA"/>
</dbReference>
<gene>
    <name evidence="1" type="ORF">KDB89_08380</name>
</gene>
<dbReference type="Proteomes" id="UP000824504">
    <property type="component" value="Chromosome"/>
</dbReference>
<keyword evidence="2" id="KW-1185">Reference proteome</keyword>
<dbReference type="RefSeq" id="WP_219080099.1">
    <property type="nucleotide sequence ID" value="NZ_CP079216.1"/>
</dbReference>
<dbReference type="PANTHER" id="PTHR13774:SF32">
    <property type="entry name" value="ANTISENSE-ENHANCING SEQUENCE 1"/>
    <property type="match status" value="1"/>
</dbReference>
<sequence>MLTYDVVDVFAERPFAGNQLAVVHGSEGLTDEQLRLVAAEFNFSETAFPTAVSATSYDVRIFTPRGELPFAGHPTLGTAWALRAAGLLEGSSAVQRCGAGDIELAFEGDLVRLAAAPVSVGEFDRAVALRLVAGLGLAADDLLGTGHVASAGLPFSFLRVSDDAVGRASIFSGPKPTDGFDGTVVYALADGPHGTVTSHARVFIPGEAVPEDPATGSAAAAFGLVLADSGVLPEGGDYVIRQGAEMGRPSVLHGRVAATDGVASRVEVAGGVHRIGSGTMVVPGA</sequence>
<evidence type="ECO:0000313" key="2">
    <source>
        <dbReference type="Proteomes" id="UP000824504"/>
    </source>
</evidence>
<dbReference type="PIRSF" id="PIRSF016184">
    <property type="entry name" value="PhzC_PhzF"/>
    <property type="match status" value="1"/>
</dbReference>
<accession>A0ABX8SER6</accession>
<protein>
    <submittedName>
        <fullName evidence="1">PhzF family phenazine biosynthesis protein</fullName>
    </submittedName>
</protein>
<proteinExistence type="predicted"/>